<name>A0A8H7RS15_9FUNG</name>
<dbReference type="SMART" id="SM00847">
    <property type="entry name" value="HA2"/>
    <property type="match status" value="1"/>
</dbReference>
<feature type="compositionally biased region" description="Basic residues" evidence="8">
    <location>
        <begin position="14"/>
        <end position="25"/>
    </location>
</feature>
<evidence type="ECO:0000313" key="12">
    <source>
        <dbReference type="Proteomes" id="UP000646827"/>
    </source>
</evidence>
<dbReference type="CDD" id="cd17982">
    <property type="entry name" value="DEXHc_DHX37"/>
    <property type="match status" value="1"/>
</dbReference>
<comment type="similarity">
    <text evidence="1">Belongs to the DEAD box helicase family. DEAH subfamily.</text>
</comment>
<accession>A0A8H7RS15</accession>
<sequence length="1144" mass="128993">MGKSRPRYNEKARASSRKPNQRPHPRARDGGLNIRPEQLEKEETAPKTKTLTNNDINDTNPLMIIPGENKQVEPEVEKKKKLPQPTPFMSKKKRKKLEKYIDQKLKKEARTGLMEQLSTSTWSSELLQSSKTIGRGRLTAREKVRQAFLEDKAGVSKDNKDGDDDDYNARLYVEKEQESDLEALKKEMKEKEKAVAKAKAEAEEKEKSIVGSALKQSDTPTMPLTKRKRKKKSLIPVAARKRFKQRKGMDSDSSFDSSDSEYDKNQSDEEEEEENSKPRESVKALLEPENIDEQPTALEEVIEASKNVPTPELRKEETDEVKIKLLKSINEGDLSNDIAKPFYVPVNRLAGVQEARLKLPVCSEEQVIMEAIRNNTVVIICGETGSGKTTQVPQFLYEAGWSHPDSDNPGVIGITQPRRVAAVSMAKRVGHELNLPGDEVSYQIRYDATTSKKTRLKFMTDGVLLRELSQDLLLTKYSCLIIDEAHERNLNTDILIGVVSRVLRLRAELSREDRQKIKPLRVVIMSATLRVTDFTENKTLFDKPPPVINVDARQFPVSVHFNKRTPEDYVGESFKKISKIHEKLPPGGILVFLTGQNEITHLCKLLRQKYPSLPPKATKKEKKEEDQANKLETQTEELPNGQADMENEDVNLGENDEIEEDFDLESDEDDTDIEEGFDKEELGEANQDAPLHVLPLYSMLPTEAQLRVFQPPPEGTRLCVIATNVAETSVTIPGIRYVVDCGKAKDRKFNVETGIQSFEIDWTSKASADQRAGRAGRTQAGHCYRLFSSAVFDHEFEKFSLPEIKRMPLEGVVLNMKAMNIDQVVNFPFPTPPPRESLFKAEKLLQYLGGVDKMSKHITEFGEAMSLFPIGPRLAKMLIIGQQHGCLPYVIIMVSALSVGNPFDQNEAQRQKHIMTFVSEASDILTLITTVGAYEYAGGSDSFCHDHGLRQKAMTEIRQLRRQLTNIVAANFPGVDICVDPKLKPPNKKQLQILQQILTAGLIDSIAVRADVLEAGGGRGARHKNASGVAYKLMWSDEDAFIHPTSVLYVQEPPVMIAYNELTQTPNNTWMKGVTAVEPKWLCNLGKELCTYGRPLNYPLPKVIGEKKDRRIVHVIPQFGPKDWPLPAIEVEQHREGTRWVLTK</sequence>
<dbReference type="EMBL" id="JAEPRB010000366">
    <property type="protein sequence ID" value="KAG2216734.1"/>
    <property type="molecule type" value="Genomic_DNA"/>
</dbReference>
<dbReference type="PROSITE" id="PS51192">
    <property type="entry name" value="HELICASE_ATP_BIND_1"/>
    <property type="match status" value="1"/>
</dbReference>
<feature type="compositionally biased region" description="Basic and acidic residues" evidence="8">
    <location>
        <begin position="185"/>
        <end position="208"/>
    </location>
</feature>
<dbReference type="InterPro" id="IPR011709">
    <property type="entry name" value="DEAD-box_helicase_OB_fold"/>
</dbReference>
<protein>
    <recommendedName>
        <fullName evidence="2">RNA helicase</fullName>
        <ecNumber evidence="2">3.6.4.13</ecNumber>
    </recommendedName>
</protein>
<dbReference type="PANTHER" id="PTHR18934">
    <property type="entry name" value="ATP-DEPENDENT RNA HELICASE"/>
    <property type="match status" value="1"/>
</dbReference>
<dbReference type="GO" id="GO:0003723">
    <property type="term" value="F:RNA binding"/>
    <property type="evidence" value="ECO:0007669"/>
    <property type="project" value="TreeGrafter"/>
</dbReference>
<evidence type="ECO:0000256" key="2">
    <source>
        <dbReference type="ARBA" id="ARBA00012552"/>
    </source>
</evidence>
<evidence type="ECO:0000256" key="6">
    <source>
        <dbReference type="ARBA" id="ARBA00022840"/>
    </source>
</evidence>
<feature type="compositionally biased region" description="Basic residues" evidence="8">
    <location>
        <begin position="225"/>
        <end position="246"/>
    </location>
</feature>
<dbReference type="SMART" id="SM00490">
    <property type="entry name" value="HELICc"/>
    <property type="match status" value="1"/>
</dbReference>
<feature type="domain" description="Helicase C-terminal" evidence="10">
    <location>
        <begin position="576"/>
        <end position="820"/>
    </location>
</feature>
<evidence type="ECO:0000256" key="8">
    <source>
        <dbReference type="SAM" id="MobiDB-lite"/>
    </source>
</evidence>
<feature type="region of interest" description="Disordered" evidence="8">
    <location>
        <begin position="613"/>
        <end position="649"/>
    </location>
</feature>
<feature type="region of interest" description="Disordered" evidence="8">
    <location>
        <begin position="185"/>
        <end position="294"/>
    </location>
</feature>
<keyword evidence="3" id="KW-0547">Nucleotide-binding</keyword>
<evidence type="ECO:0000256" key="4">
    <source>
        <dbReference type="ARBA" id="ARBA00022801"/>
    </source>
</evidence>
<dbReference type="GO" id="GO:0003724">
    <property type="term" value="F:RNA helicase activity"/>
    <property type="evidence" value="ECO:0007669"/>
    <property type="project" value="UniProtKB-EC"/>
</dbReference>
<dbReference type="AlphaFoldDB" id="A0A8H7RS15"/>
<dbReference type="Pfam" id="PF04408">
    <property type="entry name" value="WHD_HA2"/>
    <property type="match status" value="1"/>
</dbReference>
<dbReference type="PROSITE" id="PS51194">
    <property type="entry name" value="HELICASE_CTER"/>
    <property type="match status" value="1"/>
</dbReference>
<dbReference type="SMART" id="SM00487">
    <property type="entry name" value="DEXDc"/>
    <property type="match status" value="1"/>
</dbReference>
<dbReference type="InterPro" id="IPR002464">
    <property type="entry name" value="DNA/RNA_helicase_DEAH_CS"/>
</dbReference>
<keyword evidence="5" id="KW-0347">Helicase</keyword>
<dbReference type="SUPFAM" id="SSF52540">
    <property type="entry name" value="P-loop containing nucleoside triphosphate hydrolases"/>
    <property type="match status" value="1"/>
</dbReference>
<dbReference type="InterPro" id="IPR011545">
    <property type="entry name" value="DEAD/DEAH_box_helicase_dom"/>
</dbReference>
<dbReference type="Pfam" id="PF00270">
    <property type="entry name" value="DEAD"/>
    <property type="match status" value="1"/>
</dbReference>
<dbReference type="Pfam" id="PF07717">
    <property type="entry name" value="OB_NTP_bind"/>
    <property type="match status" value="1"/>
</dbReference>
<comment type="caution">
    <text evidence="11">The sequence shown here is derived from an EMBL/GenBank/DDBJ whole genome shotgun (WGS) entry which is preliminary data.</text>
</comment>
<feature type="compositionally biased region" description="Polar residues" evidence="8">
    <location>
        <begin position="47"/>
        <end position="60"/>
    </location>
</feature>
<gene>
    <name evidence="11" type="ORF">INT45_007633</name>
</gene>
<evidence type="ECO:0000259" key="10">
    <source>
        <dbReference type="PROSITE" id="PS51194"/>
    </source>
</evidence>
<comment type="catalytic activity">
    <reaction evidence="7">
        <text>ATP + H2O = ADP + phosphate + H(+)</text>
        <dbReference type="Rhea" id="RHEA:13065"/>
        <dbReference type="ChEBI" id="CHEBI:15377"/>
        <dbReference type="ChEBI" id="CHEBI:15378"/>
        <dbReference type="ChEBI" id="CHEBI:30616"/>
        <dbReference type="ChEBI" id="CHEBI:43474"/>
        <dbReference type="ChEBI" id="CHEBI:456216"/>
        <dbReference type="EC" id="3.6.4.13"/>
    </reaction>
</comment>
<evidence type="ECO:0000256" key="3">
    <source>
        <dbReference type="ARBA" id="ARBA00022741"/>
    </source>
</evidence>
<dbReference type="GO" id="GO:0016787">
    <property type="term" value="F:hydrolase activity"/>
    <property type="evidence" value="ECO:0007669"/>
    <property type="project" value="UniProtKB-KW"/>
</dbReference>
<dbReference type="Pfam" id="PF00271">
    <property type="entry name" value="Helicase_C"/>
    <property type="match status" value="1"/>
</dbReference>
<feature type="domain" description="Helicase ATP-binding" evidence="9">
    <location>
        <begin position="369"/>
        <end position="547"/>
    </location>
</feature>
<dbReference type="PANTHER" id="PTHR18934:SF99">
    <property type="entry name" value="ATP-DEPENDENT RNA HELICASE DHX37-RELATED"/>
    <property type="match status" value="1"/>
</dbReference>
<dbReference type="InterPro" id="IPR014001">
    <property type="entry name" value="Helicase_ATP-bd"/>
</dbReference>
<evidence type="ECO:0000313" key="11">
    <source>
        <dbReference type="EMBL" id="KAG2216734.1"/>
    </source>
</evidence>
<evidence type="ECO:0000256" key="5">
    <source>
        <dbReference type="ARBA" id="ARBA00022806"/>
    </source>
</evidence>
<dbReference type="EC" id="3.6.4.13" evidence="2"/>
<feature type="region of interest" description="Disordered" evidence="8">
    <location>
        <begin position="1"/>
        <end position="96"/>
    </location>
</feature>
<proteinExistence type="inferred from homology"/>
<dbReference type="InterPro" id="IPR007502">
    <property type="entry name" value="Helicase-assoc_dom"/>
</dbReference>
<keyword evidence="12" id="KW-1185">Reference proteome</keyword>
<evidence type="ECO:0000259" key="9">
    <source>
        <dbReference type="PROSITE" id="PS51192"/>
    </source>
</evidence>
<evidence type="ECO:0000256" key="7">
    <source>
        <dbReference type="ARBA" id="ARBA00047984"/>
    </source>
</evidence>
<dbReference type="CDD" id="cd18791">
    <property type="entry name" value="SF2_C_RHA"/>
    <property type="match status" value="1"/>
</dbReference>
<dbReference type="Gene3D" id="3.40.50.300">
    <property type="entry name" value="P-loop containing nucleotide triphosphate hydrolases"/>
    <property type="match status" value="2"/>
</dbReference>
<dbReference type="FunFam" id="3.40.50.300:FF:000637">
    <property type="entry name" value="ATP-dependent RNA helicase DHX37/DHR1"/>
    <property type="match status" value="1"/>
</dbReference>
<dbReference type="InterPro" id="IPR048333">
    <property type="entry name" value="HA2_WH"/>
</dbReference>
<evidence type="ECO:0000256" key="1">
    <source>
        <dbReference type="ARBA" id="ARBA00008792"/>
    </source>
</evidence>
<dbReference type="Proteomes" id="UP000646827">
    <property type="component" value="Unassembled WGS sequence"/>
</dbReference>
<keyword evidence="4" id="KW-0378">Hydrolase</keyword>
<keyword evidence="6" id="KW-0067">ATP-binding</keyword>
<dbReference type="InterPro" id="IPR027417">
    <property type="entry name" value="P-loop_NTPase"/>
</dbReference>
<dbReference type="InterPro" id="IPR001650">
    <property type="entry name" value="Helicase_C-like"/>
</dbReference>
<dbReference type="GO" id="GO:1990904">
    <property type="term" value="C:ribonucleoprotein complex"/>
    <property type="evidence" value="ECO:0007669"/>
    <property type="project" value="UniProtKB-ARBA"/>
</dbReference>
<dbReference type="GO" id="GO:0005730">
    <property type="term" value="C:nucleolus"/>
    <property type="evidence" value="ECO:0007669"/>
    <property type="project" value="TreeGrafter"/>
</dbReference>
<dbReference type="GO" id="GO:0000462">
    <property type="term" value="P:maturation of SSU-rRNA from tricistronic rRNA transcript (SSU-rRNA, 5.8S rRNA, LSU-rRNA)"/>
    <property type="evidence" value="ECO:0007669"/>
    <property type="project" value="TreeGrafter"/>
</dbReference>
<dbReference type="Pfam" id="PF21010">
    <property type="entry name" value="HA2_C"/>
    <property type="match status" value="1"/>
</dbReference>
<organism evidence="11 12">
    <name type="scientific">Circinella minor</name>
    <dbReference type="NCBI Taxonomy" id="1195481"/>
    <lineage>
        <taxon>Eukaryota</taxon>
        <taxon>Fungi</taxon>
        <taxon>Fungi incertae sedis</taxon>
        <taxon>Mucoromycota</taxon>
        <taxon>Mucoromycotina</taxon>
        <taxon>Mucoromycetes</taxon>
        <taxon>Mucorales</taxon>
        <taxon>Lichtheimiaceae</taxon>
        <taxon>Circinella</taxon>
    </lineage>
</organism>
<dbReference type="PROSITE" id="PS00690">
    <property type="entry name" value="DEAH_ATP_HELICASE"/>
    <property type="match status" value="1"/>
</dbReference>
<reference evidence="11 12" key="1">
    <citation type="submission" date="2020-12" db="EMBL/GenBank/DDBJ databases">
        <title>Metabolic potential, ecology and presence of endohyphal bacteria is reflected in genomic diversity of Mucoromycotina.</title>
        <authorList>
            <person name="Muszewska A."/>
            <person name="Okrasinska A."/>
            <person name="Steczkiewicz K."/>
            <person name="Drgas O."/>
            <person name="Orlowska M."/>
            <person name="Perlinska-Lenart U."/>
            <person name="Aleksandrzak-Piekarczyk T."/>
            <person name="Szatraj K."/>
            <person name="Zielenkiewicz U."/>
            <person name="Pilsyk S."/>
            <person name="Malc E."/>
            <person name="Mieczkowski P."/>
            <person name="Kruszewska J.S."/>
            <person name="Biernat P."/>
            <person name="Pawlowska J."/>
        </authorList>
    </citation>
    <scope>NUCLEOTIDE SEQUENCE [LARGE SCALE GENOMIC DNA]</scope>
    <source>
        <strain evidence="11 12">CBS 142.35</strain>
    </source>
</reference>
<feature type="compositionally biased region" description="Basic and acidic residues" evidence="8">
    <location>
        <begin position="37"/>
        <end position="46"/>
    </location>
</feature>
<dbReference type="OrthoDB" id="10253254at2759"/>
<dbReference type="GO" id="GO:0005524">
    <property type="term" value="F:ATP binding"/>
    <property type="evidence" value="ECO:0007669"/>
    <property type="project" value="UniProtKB-KW"/>
</dbReference>
<dbReference type="Gene3D" id="1.20.120.1080">
    <property type="match status" value="1"/>
</dbReference>